<dbReference type="Gene3D" id="1.10.1660.10">
    <property type="match status" value="1"/>
</dbReference>
<dbReference type="PROSITE" id="PS50937">
    <property type="entry name" value="HTH_MERR_2"/>
    <property type="match status" value="1"/>
</dbReference>
<dbReference type="PANTHER" id="PTHR30204">
    <property type="entry name" value="REDOX-CYCLING DRUG-SENSING TRANSCRIPTIONAL ACTIVATOR SOXR"/>
    <property type="match status" value="1"/>
</dbReference>
<keyword evidence="7" id="KW-1185">Reference proteome</keyword>
<sequence length="67" mass="7562">MLINEVCKRCGLTKKAIEYYEEQGLTRPQIMENGYRVFSEDDVIRLNKIAVLRGLGISVSAMSTPLV</sequence>
<dbReference type="InterPro" id="IPR000551">
    <property type="entry name" value="MerR-type_HTH_dom"/>
</dbReference>
<dbReference type="Proteomes" id="UP001457197">
    <property type="component" value="Unassembled WGS sequence"/>
</dbReference>
<feature type="domain" description="HTH merR-type" evidence="5">
    <location>
        <begin position="1"/>
        <end position="67"/>
    </location>
</feature>
<name>A0ABV1AZP0_9FIRM</name>
<keyword evidence="1" id="KW-0678">Repressor</keyword>
<dbReference type="RefSeq" id="WP_349152670.1">
    <property type="nucleotide sequence ID" value="NZ_JBBMEO010000024.1"/>
</dbReference>
<evidence type="ECO:0000259" key="5">
    <source>
        <dbReference type="PROSITE" id="PS50937"/>
    </source>
</evidence>
<dbReference type="SMART" id="SM00422">
    <property type="entry name" value="HTH_MERR"/>
    <property type="match status" value="1"/>
</dbReference>
<keyword evidence="4" id="KW-0804">Transcription</keyword>
<evidence type="ECO:0000313" key="6">
    <source>
        <dbReference type="EMBL" id="MEQ2362776.1"/>
    </source>
</evidence>
<dbReference type="InterPro" id="IPR009061">
    <property type="entry name" value="DNA-bd_dom_put_sf"/>
</dbReference>
<protein>
    <submittedName>
        <fullName evidence="6">MerR family transcriptional regulator</fullName>
    </submittedName>
</protein>
<dbReference type="EMBL" id="JBBMEO010000024">
    <property type="protein sequence ID" value="MEQ2362776.1"/>
    <property type="molecule type" value="Genomic_DNA"/>
</dbReference>
<organism evidence="6 7">
    <name type="scientific">Faecalibacterium tardum</name>
    <dbReference type="NCBI Taxonomy" id="3133156"/>
    <lineage>
        <taxon>Bacteria</taxon>
        <taxon>Bacillati</taxon>
        <taxon>Bacillota</taxon>
        <taxon>Clostridia</taxon>
        <taxon>Eubacteriales</taxon>
        <taxon>Oscillospiraceae</taxon>
        <taxon>Faecalibacterium</taxon>
    </lineage>
</organism>
<evidence type="ECO:0000313" key="7">
    <source>
        <dbReference type="Proteomes" id="UP001457197"/>
    </source>
</evidence>
<evidence type="ECO:0000256" key="3">
    <source>
        <dbReference type="ARBA" id="ARBA00023125"/>
    </source>
</evidence>
<dbReference type="Pfam" id="PF13411">
    <property type="entry name" value="MerR_1"/>
    <property type="match status" value="1"/>
</dbReference>
<comment type="caution">
    <text evidence="6">The sequence shown here is derived from an EMBL/GenBank/DDBJ whole genome shotgun (WGS) entry which is preliminary data.</text>
</comment>
<evidence type="ECO:0000256" key="4">
    <source>
        <dbReference type="ARBA" id="ARBA00023163"/>
    </source>
</evidence>
<proteinExistence type="predicted"/>
<dbReference type="CDD" id="cd00592">
    <property type="entry name" value="HTH_MerR-like"/>
    <property type="match status" value="1"/>
</dbReference>
<reference evidence="6 7" key="1">
    <citation type="submission" date="2024-03" db="EMBL/GenBank/DDBJ databases">
        <title>Human intestinal bacterial collection.</title>
        <authorList>
            <person name="Pauvert C."/>
            <person name="Hitch T.C.A."/>
            <person name="Clavel T."/>
        </authorList>
    </citation>
    <scope>NUCLEOTIDE SEQUENCE [LARGE SCALE GENOMIC DNA]</scope>
    <source>
        <strain evidence="6 7">CLA-AA-H175</strain>
    </source>
</reference>
<dbReference type="InterPro" id="IPR047057">
    <property type="entry name" value="MerR_fam"/>
</dbReference>
<gene>
    <name evidence="6" type="ORF">WMO44_11600</name>
</gene>
<keyword evidence="3" id="KW-0238">DNA-binding</keyword>
<accession>A0ABV1AZP0</accession>
<keyword evidence="2" id="KW-0805">Transcription regulation</keyword>
<evidence type="ECO:0000256" key="1">
    <source>
        <dbReference type="ARBA" id="ARBA00022491"/>
    </source>
</evidence>
<evidence type="ECO:0000256" key="2">
    <source>
        <dbReference type="ARBA" id="ARBA00023015"/>
    </source>
</evidence>
<dbReference type="SUPFAM" id="SSF46955">
    <property type="entry name" value="Putative DNA-binding domain"/>
    <property type="match status" value="1"/>
</dbReference>
<dbReference type="PANTHER" id="PTHR30204:SF69">
    <property type="entry name" value="MERR-FAMILY TRANSCRIPTIONAL REGULATOR"/>
    <property type="match status" value="1"/>
</dbReference>